<evidence type="ECO:0000313" key="2">
    <source>
        <dbReference type="Proteomes" id="UP000326198"/>
    </source>
</evidence>
<accession>A0A5N7B4Y1</accession>
<dbReference type="EMBL" id="ML736229">
    <property type="protein sequence ID" value="KAE8377073.1"/>
    <property type="molecule type" value="Genomic_DNA"/>
</dbReference>
<gene>
    <name evidence="1" type="ORF">BDV26DRAFT_264391</name>
</gene>
<dbReference type="Proteomes" id="UP000326198">
    <property type="component" value="Unassembled WGS sequence"/>
</dbReference>
<keyword evidence="2" id="KW-1185">Reference proteome</keyword>
<proteinExistence type="predicted"/>
<sequence>MVCLFFVFNPTIFSPTMMNNVVAPIIPFMVTYTVQAKRTTENYLHSSICYVVKKFCGLC</sequence>
<protein>
    <submittedName>
        <fullName evidence="1">Uncharacterized protein</fullName>
    </submittedName>
</protein>
<dbReference type="OrthoDB" id="10490699at2759"/>
<dbReference type="AlphaFoldDB" id="A0A5N7B4Y1"/>
<name>A0A5N7B4Y1_9EURO</name>
<evidence type="ECO:0000313" key="1">
    <source>
        <dbReference type="EMBL" id="KAE8377073.1"/>
    </source>
</evidence>
<organism evidence="1 2">
    <name type="scientific">Aspergillus bertholletiae</name>
    <dbReference type="NCBI Taxonomy" id="1226010"/>
    <lineage>
        <taxon>Eukaryota</taxon>
        <taxon>Fungi</taxon>
        <taxon>Dikarya</taxon>
        <taxon>Ascomycota</taxon>
        <taxon>Pezizomycotina</taxon>
        <taxon>Eurotiomycetes</taxon>
        <taxon>Eurotiomycetidae</taxon>
        <taxon>Eurotiales</taxon>
        <taxon>Aspergillaceae</taxon>
        <taxon>Aspergillus</taxon>
        <taxon>Aspergillus subgen. Circumdati</taxon>
    </lineage>
</organism>
<reference evidence="1 2" key="1">
    <citation type="submission" date="2019-04" db="EMBL/GenBank/DDBJ databases">
        <title>Friends and foes A comparative genomics studyof 23 Aspergillus species from section Flavi.</title>
        <authorList>
            <consortium name="DOE Joint Genome Institute"/>
            <person name="Kjaerbolling I."/>
            <person name="Vesth T."/>
            <person name="Frisvad J.C."/>
            <person name="Nybo J.L."/>
            <person name="Theobald S."/>
            <person name="Kildgaard S."/>
            <person name="Isbrandt T."/>
            <person name="Kuo A."/>
            <person name="Sato A."/>
            <person name="Lyhne E.K."/>
            <person name="Kogle M.E."/>
            <person name="Wiebenga A."/>
            <person name="Kun R.S."/>
            <person name="Lubbers R.J."/>
            <person name="Makela M.R."/>
            <person name="Barry K."/>
            <person name="Chovatia M."/>
            <person name="Clum A."/>
            <person name="Daum C."/>
            <person name="Haridas S."/>
            <person name="He G."/>
            <person name="LaButti K."/>
            <person name="Lipzen A."/>
            <person name="Mondo S."/>
            <person name="Riley R."/>
            <person name="Salamov A."/>
            <person name="Simmons B.A."/>
            <person name="Magnuson J.K."/>
            <person name="Henrissat B."/>
            <person name="Mortensen U.H."/>
            <person name="Larsen T.O."/>
            <person name="Devries R.P."/>
            <person name="Grigoriev I.V."/>
            <person name="Machida M."/>
            <person name="Baker S.E."/>
            <person name="Andersen M.R."/>
        </authorList>
    </citation>
    <scope>NUCLEOTIDE SEQUENCE [LARGE SCALE GENOMIC DNA]</scope>
    <source>
        <strain evidence="1 2">IBT 29228</strain>
    </source>
</reference>